<sequence length="324" mass="35899">MAHDQDPQEQQYQPGQAGMYELELPAPQLSTSDGRGPVLVHALEGFSDAGHAIRLASSHLKAALDSELVASFAIDELLDYRSRRPLMTFKTDHFTNYDDPELSLYALRDTIGTPFLLLAGMEPDLKWERFITAVRLLAERLNVRQTIGLGTVPMAVPHTRPITMTAHSNNPELIAEFTPWISEIQVPGSASNLLEYRMAQHGHEVVGYTVHVPHYLTQTDYPAAAEALLEQVAKIASLELPLTALTEAAAVIRTKIDEQVEASAEVAQVVTALERQYDAFIDAQENRSLLTRDEDLPSGDELGAEFERFLAQEAEKKRGDDDQA</sequence>
<reference evidence="2" key="1">
    <citation type="journal article" date="2019" name="Int. J. Syst. Evol. Microbiol.">
        <title>The Global Catalogue of Microorganisms (GCM) 10K type strain sequencing project: providing services to taxonomists for standard genome sequencing and annotation.</title>
        <authorList>
            <consortium name="The Broad Institute Genomics Platform"/>
            <consortium name="The Broad Institute Genome Sequencing Center for Infectious Disease"/>
            <person name="Wu L."/>
            <person name="Ma J."/>
        </authorList>
    </citation>
    <scope>NUCLEOTIDE SEQUENCE [LARGE SCALE GENOMIC DNA]</scope>
    <source>
        <strain evidence="2">JCM 17782</strain>
    </source>
</reference>
<dbReference type="PIRSF" id="PIRSF028754">
    <property type="entry name" value="UCP028754"/>
    <property type="match status" value="1"/>
</dbReference>
<comment type="caution">
    <text evidence="1">The sequence shown here is derived from an EMBL/GenBank/DDBJ whole genome shotgun (WGS) entry which is preliminary data.</text>
</comment>
<dbReference type="SUPFAM" id="SSF159659">
    <property type="entry name" value="Cgl1923-like"/>
    <property type="match status" value="1"/>
</dbReference>
<evidence type="ECO:0000313" key="1">
    <source>
        <dbReference type="EMBL" id="GAA4533148.1"/>
    </source>
</evidence>
<accession>A0ABP8RAM5</accession>
<dbReference type="Pfam" id="PF09754">
    <property type="entry name" value="PAC2"/>
    <property type="match status" value="1"/>
</dbReference>
<dbReference type="Gene3D" id="1.10.287.100">
    <property type="match status" value="1"/>
</dbReference>
<organism evidence="1 2">
    <name type="scientific">Mycobacterium paraffinicum</name>
    <dbReference type="NCBI Taxonomy" id="53378"/>
    <lineage>
        <taxon>Bacteria</taxon>
        <taxon>Bacillati</taxon>
        <taxon>Actinomycetota</taxon>
        <taxon>Actinomycetes</taxon>
        <taxon>Mycobacteriales</taxon>
        <taxon>Mycobacteriaceae</taxon>
        <taxon>Mycobacterium</taxon>
    </lineage>
</organism>
<keyword evidence="2" id="KW-1185">Reference proteome</keyword>
<protein>
    <submittedName>
        <fullName evidence="1">PAC2 family protein</fullName>
    </submittedName>
</protein>
<dbReference type="EMBL" id="BAABGF010000002">
    <property type="protein sequence ID" value="GAA4533148.1"/>
    <property type="molecule type" value="Genomic_DNA"/>
</dbReference>
<name>A0ABP8RAM5_9MYCO</name>
<dbReference type="Proteomes" id="UP001501417">
    <property type="component" value="Unassembled WGS sequence"/>
</dbReference>
<dbReference type="InterPro" id="IPR038389">
    <property type="entry name" value="PSMG2_sf"/>
</dbReference>
<evidence type="ECO:0000313" key="2">
    <source>
        <dbReference type="Proteomes" id="UP001501417"/>
    </source>
</evidence>
<dbReference type="InterPro" id="IPR019151">
    <property type="entry name" value="Proteasome_assmbl_chaperone_2"/>
</dbReference>
<dbReference type="RefSeq" id="WP_264047066.1">
    <property type="nucleotide sequence ID" value="NZ_BAABGF010000002.1"/>
</dbReference>
<dbReference type="Gene3D" id="3.40.50.10900">
    <property type="entry name" value="PAC-like subunit"/>
    <property type="match status" value="1"/>
</dbReference>
<gene>
    <name evidence="1" type="ORF">GCM10023161_03560</name>
</gene>
<dbReference type="InterPro" id="IPR008492">
    <property type="entry name" value="Rv2714-like"/>
</dbReference>
<proteinExistence type="predicted"/>